<reference evidence="3 4" key="1">
    <citation type="submission" date="2023-04" db="EMBL/GenBank/DDBJ databases">
        <title>Genome of Basidiobolus ranarum AG-B5.</title>
        <authorList>
            <person name="Stajich J.E."/>
            <person name="Carter-House D."/>
            <person name="Gryganskyi A."/>
        </authorList>
    </citation>
    <scope>NUCLEOTIDE SEQUENCE [LARGE SCALE GENOMIC DNA]</scope>
    <source>
        <strain evidence="3 4">AG-B5</strain>
    </source>
</reference>
<comment type="caution">
    <text evidence="3">The sequence shown here is derived from an EMBL/GenBank/DDBJ whole genome shotgun (WGS) entry which is preliminary data.</text>
</comment>
<name>A0ABR2VTH0_9FUNG</name>
<dbReference type="InterPro" id="IPR001849">
    <property type="entry name" value="PH_domain"/>
</dbReference>
<dbReference type="PROSITE" id="PS50003">
    <property type="entry name" value="PH_DOMAIN"/>
    <property type="match status" value="1"/>
</dbReference>
<gene>
    <name evidence="3" type="ORF">K7432_012218</name>
</gene>
<dbReference type="SMART" id="SM00233">
    <property type="entry name" value="PH"/>
    <property type="match status" value="1"/>
</dbReference>
<dbReference type="Proteomes" id="UP001479436">
    <property type="component" value="Unassembled WGS sequence"/>
</dbReference>
<dbReference type="Gene3D" id="2.30.29.30">
    <property type="entry name" value="Pleckstrin-homology domain (PH domain)/Phosphotyrosine-binding domain (PTB)"/>
    <property type="match status" value="1"/>
</dbReference>
<evidence type="ECO:0000313" key="3">
    <source>
        <dbReference type="EMBL" id="KAK9700371.1"/>
    </source>
</evidence>
<accession>A0ABR2VTH0</accession>
<evidence type="ECO:0000256" key="1">
    <source>
        <dbReference type="SAM" id="MobiDB-lite"/>
    </source>
</evidence>
<sequence length="398" mass="43990">MSTELAVINPINPSTFPIPKRQLYYAKDDSCIATTSSRYTKAHDLEEFSSLFKKTRRCSHTLVVDVSFELEVMRNSLGKIAMQRRMDRRCSQDSTYSTGSHNSATSILSEEDNSCPLSPKVHQLLWELENCLVKIQQSDGDTVDTASTDLLPHTLEADLDPIPSASAQLITKSVSMTTFTASMPSVPVTAFLSRGPEVANDKTSEILDASVPTISSQKSHTARNNVTVSEVYIIATLAGWILKLSSTSFFSLKSWKRRFLVLTPTTLFRFKSSAPGAIVDEYLELTPETIACVTDKFTGKRWVLEITTPSKPSWYIQTESLDELKTWLNALKASVIRAKYCNNRLPSSGSFSIPSTKQDVINGLHSLRNSRRDSASTQIHVRTTTAASNPSIFATNAG</sequence>
<dbReference type="EMBL" id="JASJQH010007911">
    <property type="protein sequence ID" value="KAK9700371.1"/>
    <property type="molecule type" value="Genomic_DNA"/>
</dbReference>
<evidence type="ECO:0000259" key="2">
    <source>
        <dbReference type="PROSITE" id="PS50003"/>
    </source>
</evidence>
<organism evidence="3 4">
    <name type="scientific">Basidiobolus ranarum</name>
    <dbReference type="NCBI Taxonomy" id="34480"/>
    <lineage>
        <taxon>Eukaryota</taxon>
        <taxon>Fungi</taxon>
        <taxon>Fungi incertae sedis</taxon>
        <taxon>Zoopagomycota</taxon>
        <taxon>Entomophthoromycotina</taxon>
        <taxon>Basidiobolomycetes</taxon>
        <taxon>Basidiobolales</taxon>
        <taxon>Basidiobolaceae</taxon>
        <taxon>Basidiobolus</taxon>
    </lineage>
</organism>
<evidence type="ECO:0000313" key="4">
    <source>
        <dbReference type="Proteomes" id="UP001479436"/>
    </source>
</evidence>
<keyword evidence="4" id="KW-1185">Reference proteome</keyword>
<feature type="region of interest" description="Disordered" evidence="1">
    <location>
        <begin position="88"/>
        <end position="112"/>
    </location>
</feature>
<feature type="domain" description="PH" evidence="2">
    <location>
        <begin position="234"/>
        <end position="336"/>
    </location>
</feature>
<feature type="compositionally biased region" description="Polar residues" evidence="1">
    <location>
        <begin position="92"/>
        <end position="108"/>
    </location>
</feature>
<protein>
    <recommendedName>
        <fullName evidence="2">PH domain-containing protein</fullName>
    </recommendedName>
</protein>
<dbReference type="Pfam" id="PF00169">
    <property type="entry name" value="PH"/>
    <property type="match status" value="1"/>
</dbReference>
<dbReference type="InterPro" id="IPR011993">
    <property type="entry name" value="PH-like_dom_sf"/>
</dbReference>
<dbReference type="SUPFAM" id="SSF50729">
    <property type="entry name" value="PH domain-like"/>
    <property type="match status" value="1"/>
</dbReference>
<proteinExistence type="predicted"/>